<accession>A0A6A5G2G2</accession>
<sequence>MQGTSNVATIRIPRPPNPDNETCYPIETYRNGGMPYTRFGVRMKDAENAQIVFCDSYYEFKAMGREQSLSEMETRVHFYTVQDQKLRARVSSLTYDLTLQEAMEETIGMLLGGGDCAIDTMFFQDCPSLDLDSLGQIFVKNLYMEKSLLKQEWITKIKTVQHVNIRMFGTKFSDLFNHDLIVNAESIDLLSARTFNDCVLVIATKLDFPHRLTQLKGQQRRVLDYTGLNSQENCHNFRNNAESEQFKEECASVLMKIKGAQKFKISQEVVMFFSMNGGHTQWCATFSSTMNHVRLERDIDEEENFKIFTRQEFTQVVVRSNATDFIRQTANRLTTRLASPFRKIGSFFNRVVGRVNRDGYEPLANMSKIGLPKEELAINEENLSISRQPTKQTGEISQKKVIAIALLKMLVATNSATIVYNNYHWNFTVLNEYNGTIHTKVSFNDYSSFLGYSHTNAPEGALSLKLQGLGNFTVKTLVIRYYLPDLIWMEKLKIKRVHISSLNVNFKRILNLESCVTIGCYSVYSPSFEEKQKSCEESAAKNDRKKMVPGTAYSTMPSRYSNLARMLDMSSSEESIDNMGLHATTVNRFGFLAHSDTRVEMVCDRMCYELTVAKKGDVFDYLATDIRVTTLPETDDEEADVFIQYYPLKLAVRYMMERLLGTENCTVKDMYIHGPHNFNDFGDLRKIVATNLYLEEPIVDMGWIGKLHAAHNIYIKTLDPVCYPMFKLPVFMNSLSISIHPEAFGCFLHVRTKRIALKGDPSAELIRQFCQKWQEEKEERRRDVFLFSSPKFKEDQKIWEEEFLKIEGTIIRETKICVTVIIPLDETYQLRVDMTKWTSCVKVERIPREPDYTWFYNLLHIPMTIGVAVLGRLIHEITKTGSLEICSQLDENFQ</sequence>
<organism evidence="2 3">
    <name type="scientific">Caenorhabditis remanei</name>
    <name type="common">Caenorhabditis vulgaris</name>
    <dbReference type="NCBI Taxonomy" id="31234"/>
    <lineage>
        <taxon>Eukaryota</taxon>
        <taxon>Metazoa</taxon>
        <taxon>Ecdysozoa</taxon>
        <taxon>Nematoda</taxon>
        <taxon>Chromadorea</taxon>
        <taxon>Rhabditida</taxon>
        <taxon>Rhabditina</taxon>
        <taxon>Rhabditomorpha</taxon>
        <taxon>Rhabditoidea</taxon>
        <taxon>Rhabditidae</taxon>
        <taxon>Peloderinae</taxon>
        <taxon>Caenorhabditis</taxon>
    </lineage>
</organism>
<dbReference type="GeneID" id="9826504"/>
<protein>
    <submittedName>
        <fullName evidence="2">Uncharacterized protein</fullName>
    </submittedName>
</protein>
<name>A0A6A5G2G2_CAERE</name>
<dbReference type="Proteomes" id="UP000483820">
    <property type="component" value="Chromosome X"/>
</dbReference>
<proteinExistence type="predicted"/>
<evidence type="ECO:0000313" key="2">
    <source>
        <dbReference type="EMBL" id="KAF1748865.1"/>
    </source>
</evidence>
<gene>
    <name evidence="2" type="ORF">GCK72_025332</name>
</gene>
<reference evidence="2 3" key="1">
    <citation type="submission" date="2019-12" db="EMBL/GenBank/DDBJ databases">
        <title>Chromosome-level assembly of the Caenorhabditis remanei genome.</title>
        <authorList>
            <person name="Teterina A.A."/>
            <person name="Willis J.H."/>
            <person name="Phillips P.C."/>
        </authorList>
    </citation>
    <scope>NUCLEOTIDE SEQUENCE [LARGE SCALE GENOMIC DNA]</scope>
    <source>
        <strain evidence="2 3">PX506</strain>
        <tissue evidence="2">Whole organism</tissue>
    </source>
</reference>
<feature type="region of interest" description="Disordered" evidence="1">
    <location>
        <begin position="1"/>
        <end position="20"/>
    </location>
</feature>
<evidence type="ECO:0000313" key="3">
    <source>
        <dbReference type="Proteomes" id="UP000483820"/>
    </source>
</evidence>
<dbReference type="KEGG" id="crq:GCK72_025332"/>
<dbReference type="EMBL" id="WUAV01000006">
    <property type="protein sequence ID" value="KAF1748865.1"/>
    <property type="molecule type" value="Genomic_DNA"/>
</dbReference>
<comment type="caution">
    <text evidence="2">The sequence shown here is derived from an EMBL/GenBank/DDBJ whole genome shotgun (WGS) entry which is preliminary data.</text>
</comment>
<evidence type="ECO:0000256" key="1">
    <source>
        <dbReference type="SAM" id="MobiDB-lite"/>
    </source>
</evidence>
<dbReference type="AlphaFoldDB" id="A0A6A5G2G2"/>
<dbReference type="CTD" id="9826504"/>
<dbReference type="RefSeq" id="XP_053579863.1">
    <property type="nucleotide sequence ID" value="XM_053736297.1"/>
</dbReference>